<name>G0MG11_CAEBE</name>
<evidence type="ECO:0000313" key="12">
    <source>
        <dbReference type="Proteomes" id="UP000008068"/>
    </source>
</evidence>
<evidence type="ECO:0000256" key="3">
    <source>
        <dbReference type="ARBA" id="ARBA00022473"/>
    </source>
</evidence>
<proteinExistence type="predicted"/>
<evidence type="ECO:0000313" key="11">
    <source>
        <dbReference type="EMBL" id="EGT56711.1"/>
    </source>
</evidence>
<dbReference type="GO" id="GO:0006085">
    <property type="term" value="P:acetyl-CoA biosynthetic process"/>
    <property type="evidence" value="ECO:0007669"/>
    <property type="project" value="TreeGrafter"/>
</dbReference>
<dbReference type="SUPFAM" id="SSF56801">
    <property type="entry name" value="Acetyl-CoA synthetase-like"/>
    <property type="match status" value="1"/>
</dbReference>
<dbReference type="Gene3D" id="3.40.50.12780">
    <property type="entry name" value="N-terminal domain of ligase-like"/>
    <property type="match status" value="1"/>
</dbReference>
<dbReference type="InterPro" id="IPR042099">
    <property type="entry name" value="ANL_N_sf"/>
</dbReference>
<keyword evidence="12" id="KW-1185">Reference proteome</keyword>
<feature type="region of interest" description="Disordered" evidence="9">
    <location>
        <begin position="460"/>
        <end position="481"/>
    </location>
</feature>
<evidence type="ECO:0000256" key="2">
    <source>
        <dbReference type="ARBA" id="ARBA00013275"/>
    </source>
</evidence>
<dbReference type="InterPro" id="IPR020479">
    <property type="entry name" value="HD_metazoa"/>
</dbReference>
<accession>G0MG11</accession>
<dbReference type="CDD" id="cd00086">
    <property type="entry name" value="homeodomain"/>
    <property type="match status" value="1"/>
</dbReference>
<dbReference type="GO" id="GO:0003987">
    <property type="term" value="F:acetate-CoA ligase activity"/>
    <property type="evidence" value="ECO:0007669"/>
    <property type="project" value="UniProtKB-EC"/>
</dbReference>
<dbReference type="AlphaFoldDB" id="G0MG11"/>
<protein>
    <recommendedName>
        <fullName evidence="2">acetate--CoA ligase</fullName>
        <ecNumber evidence="2">6.2.1.1</ecNumber>
    </recommendedName>
</protein>
<dbReference type="InterPro" id="IPR020845">
    <property type="entry name" value="AMP-binding_CS"/>
</dbReference>
<dbReference type="FunFam" id="1.10.10.60:FF:000113">
    <property type="entry name" value="homeobox protein Hox-B1"/>
    <property type="match status" value="1"/>
</dbReference>
<evidence type="ECO:0000256" key="6">
    <source>
        <dbReference type="ARBA" id="ARBA00023242"/>
    </source>
</evidence>
<keyword evidence="4 7" id="KW-0238">DNA-binding</keyword>
<feature type="domain" description="Homeobox" evidence="10">
    <location>
        <begin position="392"/>
        <end position="452"/>
    </location>
</feature>
<evidence type="ECO:0000259" key="10">
    <source>
        <dbReference type="PROSITE" id="PS50071"/>
    </source>
</evidence>
<dbReference type="eggNOG" id="KOG1175">
    <property type="taxonomic scope" value="Eukaryota"/>
</dbReference>
<dbReference type="eggNOG" id="KOG0489">
    <property type="taxonomic scope" value="Eukaryota"/>
</dbReference>
<dbReference type="HOGENOM" id="CLU_567701_0_0_1"/>
<dbReference type="Pfam" id="PF00046">
    <property type="entry name" value="Homeodomain"/>
    <property type="match status" value="1"/>
</dbReference>
<feature type="compositionally biased region" description="Polar residues" evidence="9">
    <location>
        <begin position="344"/>
        <end position="368"/>
    </location>
</feature>
<organism evidence="12">
    <name type="scientific">Caenorhabditis brenneri</name>
    <name type="common">Nematode worm</name>
    <dbReference type="NCBI Taxonomy" id="135651"/>
    <lineage>
        <taxon>Eukaryota</taxon>
        <taxon>Metazoa</taxon>
        <taxon>Ecdysozoa</taxon>
        <taxon>Nematoda</taxon>
        <taxon>Chromadorea</taxon>
        <taxon>Rhabditida</taxon>
        <taxon>Rhabditina</taxon>
        <taxon>Rhabditomorpha</taxon>
        <taxon>Rhabditoidea</taxon>
        <taxon>Rhabditidae</taxon>
        <taxon>Peloderinae</taxon>
        <taxon>Caenorhabditis</taxon>
    </lineage>
</organism>
<dbReference type="GO" id="GO:0000981">
    <property type="term" value="F:DNA-binding transcription factor activity, RNA polymerase II-specific"/>
    <property type="evidence" value="ECO:0007669"/>
    <property type="project" value="InterPro"/>
</dbReference>
<keyword evidence="6 7" id="KW-0539">Nucleus</keyword>
<sequence length="481" mass="53984">MTTSSTQQWSSEDDENVDHKEDHSLLLIIIGATLHHSNDPPLVAGAHCSGLQSYHDMYRSSINNCDEFWRTLSSKLHFKQGKEHLKRVTKPDGVELPKVDYTTITFVYDTEMQKCAGVDSPVEWMDAESPLFLLYTSGSTGKPKGIQYTTAGYMTYAYATTKFTFDAKDDDVYWCTADCGWITGHSYLLYNTLMNGLKGIRYEGVPTYPTPSRMWDVTDKYGVTKLYTSPTAARALMALGNKWLESTSRQSLKVIGTVGEPINPAAWMWLYFPIFKMSSAECYGSPHNYYTDWSTPSYYAAPSYSPPIPHPDLWAAHPSNYVLGGNGTISPPTTAAAAAAASRVSPNTSAGSSGEQQQQLPPGVTASSHNTYKWMHTKRVQKPAVPKKKVIDENGTNRTNFTTHQLTELEKEFHTAKYVNRTRRTEIATNLKLLEAQVKIWFQNRRMKEKKREKEKAFLARNSWDSNSPGSCSGEDVKGFK</sequence>
<evidence type="ECO:0000256" key="7">
    <source>
        <dbReference type="PROSITE-ProRule" id="PRU00108"/>
    </source>
</evidence>
<gene>
    <name evidence="11" type="primary">Cbn-ceh-13</name>
    <name evidence="11" type="ORF">CAEBREN_23055</name>
</gene>
<dbReference type="SMART" id="SM00389">
    <property type="entry name" value="HOX"/>
    <property type="match status" value="1"/>
</dbReference>
<comment type="subcellular location">
    <subcellularLocation>
        <location evidence="1 7 8">Nucleus</location>
    </subcellularLocation>
</comment>
<dbReference type="GO" id="GO:0005634">
    <property type="term" value="C:nucleus"/>
    <property type="evidence" value="ECO:0007669"/>
    <property type="project" value="UniProtKB-SubCell"/>
</dbReference>
<evidence type="ECO:0000256" key="1">
    <source>
        <dbReference type="ARBA" id="ARBA00004123"/>
    </source>
</evidence>
<feature type="region of interest" description="Disordered" evidence="9">
    <location>
        <begin position="333"/>
        <end position="368"/>
    </location>
</feature>
<keyword evidence="3" id="KW-0217">Developmental protein</keyword>
<dbReference type="PROSITE" id="PS00027">
    <property type="entry name" value="HOMEOBOX_1"/>
    <property type="match status" value="1"/>
</dbReference>
<dbReference type="PANTHER" id="PTHR24095">
    <property type="entry name" value="ACETYL-COENZYME A SYNTHETASE"/>
    <property type="match status" value="1"/>
</dbReference>
<dbReference type="OrthoDB" id="6159439at2759"/>
<keyword evidence="5 7" id="KW-0371">Homeobox</keyword>
<dbReference type="EMBL" id="GL379793">
    <property type="protein sequence ID" value="EGT56711.1"/>
    <property type="molecule type" value="Genomic_DNA"/>
</dbReference>
<dbReference type="InterPro" id="IPR001356">
    <property type="entry name" value="HD"/>
</dbReference>
<feature type="DNA-binding region" description="Homeobox" evidence="7">
    <location>
        <begin position="394"/>
        <end position="453"/>
    </location>
</feature>
<dbReference type="InterPro" id="IPR000873">
    <property type="entry name" value="AMP-dep_synth/lig_dom"/>
</dbReference>
<evidence type="ECO:0000256" key="5">
    <source>
        <dbReference type="ARBA" id="ARBA00023155"/>
    </source>
</evidence>
<evidence type="ECO:0000256" key="4">
    <source>
        <dbReference type="ARBA" id="ARBA00023125"/>
    </source>
</evidence>
<reference evidence="12" key="1">
    <citation type="submission" date="2011-07" db="EMBL/GenBank/DDBJ databases">
        <authorList>
            <consortium name="Caenorhabditis brenneri Sequencing and Analysis Consortium"/>
            <person name="Wilson R.K."/>
        </authorList>
    </citation>
    <scope>NUCLEOTIDE SEQUENCE [LARGE SCALE GENOMIC DNA]</scope>
    <source>
        <strain evidence="12">PB2801</strain>
    </source>
</reference>
<dbReference type="PANTHER" id="PTHR24095:SF244">
    <property type="entry name" value="ACETYL-COENZYME A SYNTHETASE"/>
    <property type="match status" value="1"/>
</dbReference>
<dbReference type="InParanoid" id="G0MG11"/>
<evidence type="ECO:0000256" key="9">
    <source>
        <dbReference type="SAM" id="MobiDB-lite"/>
    </source>
</evidence>
<dbReference type="PROSITE" id="PS50071">
    <property type="entry name" value="HOMEOBOX_2"/>
    <property type="match status" value="1"/>
</dbReference>
<dbReference type="Proteomes" id="UP000008068">
    <property type="component" value="Unassembled WGS sequence"/>
</dbReference>
<dbReference type="GO" id="GO:0003677">
    <property type="term" value="F:DNA binding"/>
    <property type="evidence" value="ECO:0007669"/>
    <property type="project" value="UniProtKB-UniRule"/>
</dbReference>
<evidence type="ECO:0000256" key="8">
    <source>
        <dbReference type="RuleBase" id="RU000682"/>
    </source>
</evidence>
<dbReference type="InterPro" id="IPR009057">
    <property type="entry name" value="Homeodomain-like_sf"/>
</dbReference>
<dbReference type="InterPro" id="IPR017970">
    <property type="entry name" value="Homeobox_CS"/>
</dbReference>
<dbReference type="PRINTS" id="PR00024">
    <property type="entry name" value="HOMEOBOX"/>
</dbReference>
<dbReference type="EC" id="6.2.1.1" evidence="2"/>
<dbReference type="PROSITE" id="PS00455">
    <property type="entry name" value="AMP_BINDING"/>
    <property type="match status" value="1"/>
</dbReference>
<dbReference type="Gene3D" id="1.10.10.60">
    <property type="entry name" value="Homeodomain-like"/>
    <property type="match status" value="1"/>
</dbReference>
<dbReference type="Pfam" id="PF00501">
    <property type="entry name" value="AMP-binding"/>
    <property type="match status" value="1"/>
</dbReference>
<dbReference type="STRING" id="135651.G0MG11"/>
<dbReference type="SUPFAM" id="SSF46689">
    <property type="entry name" value="Homeodomain-like"/>
    <property type="match status" value="1"/>
</dbReference>